<comment type="caution">
    <text evidence="1">The sequence shown here is derived from an EMBL/GenBank/DDBJ whole genome shotgun (WGS) entry which is preliminary data.</text>
</comment>
<dbReference type="AlphaFoldDB" id="A0AAV7KY53"/>
<keyword evidence="2" id="KW-1185">Reference proteome</keyword>
<sequence length="164" mass="17403">MERAPFEPAPRVGEAVGLAAHVSARLTREHICLARAWGAAAPWLGGERAPLCSPICKQCPLGNSSGGRAAGPRRDSLVIGGISPEARLLLAPRSCRNGKSEWGAEGGRSYYVTLQHQCLYAPSRASAHCSSPLGVPTAWTSYRAILRVPLGFRRCSTVFALLGP</sequence>
<protein>
    <submittedName>
        <fullName evidence="1">Uncharacterized protein</fullName>
    </submittedName>
</protein>
<reference evidence="1" key="1">
    <citation type="journal article" date="2022" name="bioRxiv">
        <title>Sequencing and chromosome-scale assembly of the giantPleurodeles waltlgenome.</title>
        <authorList>
            <person name="Brown T."/>
            <person name="Elewa A."/>
            <person name="Iarovenko S."/>
            <person name="Subramanian E."/>
            <person name="Araus A.J."/>
            <person name="Petzold A."/>
            <person name="Susuki M."/>
            <person name="Suzuki K.-i.T."/>
            <person name="Hayashi T."/>
            <person name="Toyoda A."/>
            <person name="Oliveira C."/>
            <person name="Osipova E."/>
            <person name="Leigh N.D."/>
            <person name="Simon A."/>
            <person name="Yun M.H."/>
        </authorList>
    </citation>
    <scope>NUCLEOTIDE SEQUENCE</scope>
    <source>
        <strain evidence="1">20211129_DDA</strain>
        <tissue evidence="1">Liver</tissue>
    </source>
</reference>
<organism evidence="1 2">
    <name type="scientific">Pleurodeles waltl</name>
    <name type="common">Iberian ribbed newt</name>
    <dbReference type="NCBI Taxonomy" id="8319"/>
    <lineage>
        <taxon>Eukaryota</taxon>
        <taxon>Metazoa</taxon>
        <taxon>Chordata</taxon>
        <taxon>Craniata</taxon>
        <taxon>Vertebrata</taxon>
        <taxon>Euteleostomi</taxon>
        <taxon>Amphibia</taxon>
        <taxon>Batrachia</taxon>
        <taxon>Caudata</taxon>
        <taxon>Salamandroidea</taxon>
        <taxon>Salamandridae</taxon>
        <taxon>Pleurodelinae</taxon>
        <taxon>Pleurodeles</taxon>
    </lineage>
</organism>
<evidence type="ECO:0000313" key="1">
    <source>
        <dbReference type="EMBL" id="KAJ1080345.1"/>
    </source>
</evidence>
<accession>A0AAV7KY53</accession>
<gene>
    <name evidence="1" type="ORF">NDU88_000564</name>
</gene>
<evidence type="ECO:0000313" key="2">
    <source>
        <dbReference type="Proteomes" id="UP001066276"/>
    </source>
</evidence>
<proteinExistence type="predicted"/>
<dbReference type="EMBL" id="JANPWB010000016">
    <property type="protein sequence ID" value="KAJ1080345.1"/>
    <property type="molecule type" value="Genomic_DNA"/>
</dbReference>
<dbReference type="Proteomes" id="UP001066276">
    <property type="component" value="Chromosome 12"/>
</dbReference>
<name>A0AAV7KY53_PLEWA</name>